<dbReference type="InterPro" id="IPR007859">
    <property type="entry name" value="ETF-QO/FixX_C"/>
</dbReference>
<evidence type="ECO:0000259" key="13">
    <source>
        <dbReference type="Pfam" id="PF21162"/>
    </source>
</evidence>
<evidence type="ECO:0000313" key="14">
    <source>
        <dbReference type="EMBL" id="MCS0597939.1"/>
    </source>
</evidence>
<dbReference type="Proteomes" id="UP001206572">
    <property type="component" value="Unassembled WGS sequence"/>
</dbReference>
<comment type="cofactor">
    <cofactor evidence="1 11">
        <name>FAD</name>
        <dbReference type="ChEBI" id="CHEBI:57692"/>
    </cofactor>
</comment>
<dbReference type="EC" id="1.5.5.1" evidence="11"/>
<dbReference type="PANTHER" id="PTHR10617:SF107">
    <property type="entry name" value="ELECTRON TRANSFER FLAVOPROTEIN-UBIQUINONE OXIDOREDUCTASE, MITOCHONDRIAL"/>
    <property type="match status" value="1"/>
</dbReference>
<evidence type="ECO:0000256" key="9">
    <source>
        <dbReference type="ARBA" id="ARBA00023014"/>
    </source>
</evidence>
<dbReference type="Pfam" id="PF21162">
    <property type="entry name" value="ETFQO_UQ-bd"/>
    <property type="match status" value="1"/>
</dbReference>
<proteinExistence type="predicted"/>
<feature type="domain" description="ETF-QO/FixX C-terminal" evidence="12">
    <location>
        <begin position="454"/>
        <end position="555"/>
    </location>
</feature>
<reference evidence="14 15" key="1">
    <citation type="submission" date="2022-08" db="EMBL/GenBank/DDBJ databases">
        <title>Reclassification of Massilia species as members of the genera Telluria, Duganella, Pseudoduganella, Mokoshia gen. nov. and Zemynaea gen. nov. using orthogonal and non-orthogonal genome-based approaches.</title>
        <authorList>
            <person name="Bowman J.P."/>
        </authorList>
    </citation>
    <scope>NUCLEOTIDE SEQUENCE [LARGE SCALE GENOMIC DNA]</scope>
    <source>
        <strain evidence="14 15">JCM 31661</strain>
    </source>
</reference>
<organism evidence="14 15">
    <name type="scientific">Massilia agri</name>
    <dbReference type="NCBI Taxonomy" id="1886785"/>
    <lineage>
        <taxon>Bacteria</taxon>
        <taxon>Pseudomonadati</taxon>
        <taxon>Pseudomonadota</taxon>
        <taxon>Betaproteobacteria</taxon>
        <taxon>Burkholderiales</taxon>
        <taxon>Oxalobacteraceae</taxon>
        <taxon>Telluria group</taxon>
        <taxon>Massilia</taxon>
    </lineage>
</organism>
<dbReference type="Gene3D" id="3.30.9.90">
    <property type="match status" value="1"/>
</dbReference>
<dbReference type="SUPFAM" id="SSF51905">
    <property type="entry name" value="FAD/NAD(P)-binding domain"/>
    <property type="match status" value="1"/>
</dbReference>
<keyword evidence="6 11" id="KW-0249">Electron transport</keyword>
<evidence type="ECO:0000256" key="8">
    <source>
        <dbReference type="ARBA" id="ARBA00023004"/>
    </source>
</evidence>
<dbReference type="PRINTS" id="PR00420">
    <property type="entry name" value="RNGMNOXGNASE"/>
</dbReference>
<evidence type="ECO:0000256" key="6">
    <source>
        <dbReference type="ARBA" id="ARBA00022982"/>
    </source>
</evidence>
<evidence type="ECO:0000256" key="11">
    <source>
        <dbReference type="RuleBase" id="RU366068"/>
    </source>
</evidence>
<name>A0ABT2ANW7_9BURK</name>
<protein>
    <recommendedName>
        <fullName evidence="11">Electron transfer flavoprotein-ubiquinone oxidoreductase</fullName>
        <shortName evidence="11">ETF-QO</shortName>
        <ecNumber evidence="11">1.5.5.1</ecNumber>
    </recommendedName>
</protein>
<comment type="function">
    <text evidence="11">Accepts electrons from ETF and reduces ubiquinone.</text>
</comment>
<keyword evidence="15" id="KW-1185">Reference proteome</keyword>
<evidence type="ECO:0000259" key="12">
    <source>
        <dbReference type="Pfam" id="PF05187"/>
    </source>
</evidence>
<evidence type="ECO:0000256" key="10">
    <source>
        <dbReference type="ARBA" id="ARBA00023075"/>
    </source>
</evidence>
<dbReference type="InterPro" id="IPR036188">
    <property type="entry name" value="FAD/NAD-bd_sf"/>
</dbReference>
<keyword evidence="4 11" id="KW-0479">Metal-binding</keyword>
<evidence type="ECO:0000256" key="2">
    <source>
        <dbReference type="ARBA" id="ARBA00022448"/>
    </source>
</evidence>
<keyword evidence="3 11" id="KW-0285">Flavoprotein</keyword>
<gene>
    <name evidence="14" type="ORF">NX780_16440</name>
</gene>
<keyword evidence="7 11" id="KW-0560">Oxidoreductase</keyword>
<dbReference type="RefSeq" id="WP_258828950.1">
    <property type="nucleotide sequence ID" value="NZ_JANUHA010000011.1"/>
</dbReference>
<dbReference type="Gene3D" id="3.50.50.60">
    <property type="entry name" value="FAD/NAD(P)-binding domain"/>
    <property type="match status" value="1"/>
</dbReference>
<comment type="caution">
    <text evidence="14">The sequence shown here is derived from an EMBL/GenBank/DDBJ whole genome shotgun (WGS) entry which is preliminary data.</text>
</comment>
<keyword evidence="10 11" id="KW-0830">Ubiquinone</keyword>
<sequence>MTEPTNILEQYGPREAMEYDVVIVGGGPAGLSAAIRLKQLAAEKGQEVSVCVLEKGGELGAHILSGAVMDPIALNELIPDWKEKGAPLNTPVTEDQVLFLTETKAIATPHFMVPKMLTNHGNYVISLANVVRWLGQQAESLGVEIFPGFPAAEILYNEDGSVRGVATGNMGVKRDGEPGSDFQLGMELHAKYTFFAEGSRGHLGRQLMAKYDLNKGRDPQVYGIGIKELWEIDPAKHKPGLVVHTAGWPLDNDTYGGSFLYHLENNQVAVGFVVGLAYQNPYLSPYEEFQRYKTHPAIRHYFEGGKRISYGARAITAGGLQSLPKTVFPGGVLVGCDAGFLNTSRIKGSHAAIKTGMLAADAAFAALIEGRQHDELSAYPAAFEQSWLKEELHVARNFKPWMSKGLYVGTIMTGIDQLIFRGKAPWTLHHKHADHECLKPASQFKPIVYPKPDGKLTFDRLSSVFISNTNHSEDQPVHLTLKNPSVPVEVNLAKYAGPEQRYCPAGVYEFVKTDEGKDRLQINAQNCVHCKTCDIKDPTQNIVWVTPEGGGGPNYPNM</sequence>
<dbReference type="InterPro" id="IPR040156">
    <property type="entry name" value="ETF-QO"/>
</dbReference>
<keyword evidence="2 11" id="KW-0813">Transport</keyword>
<evidence type="ECO:0000256" key="5">
    <source>
        <dbReference type="ARBA" id="ARBA00022827"/>
    </source>
</evidence>
<dbReference type="SUPFAM" id="SSF54373">
    <property type="entry name" value="FAD-linked reductases, C-terminal domain"/>
    <property type="match status" value="1"/>
</dbReference>
<evidence type="ECO:0000256" key="7">
    <source>
        <dbReference type="ARBA" id="ARBA00023002"/>
    </source>
</evidence>
<evidence type="ECO:0000256" key="1">
    <source>
        <dbReference type="ARBA" id="ARBA00001974"/>
    </source>
</evidence>
<comment type="catalytic activity">
    <reaction evidence="11">
        <text>a ubiquinone + reduced [electron-transfer flavoprotein] = a ubiquinol + oxidized [electron-transfer flavoprotein] + H(+)</text>
        <dbReference type="Rhea" id="RHEA:24052"/>
        <dbReference type="Rhea" id="RHEA-COMP:9565"/>
        <dbReference type="Rhea" id="RHEA-COMP:9566"/>
        <dbReference type="Rhea" id="RHEA-COMP:10685"/>
        <dbReference type="Rhea" id="RHEA-COMP:10686"/>
        <dbReference type="ChEBI" id="CHEBI:15378"/>
        <dbReference type="ChEBI" id="CHEBI:16389"/>
        <dbReference type="ChEBI" id="CHEBI:17976"/>
        <dbReference type="ChEBI" id="CHEBI:57692"/>
        <dbReference type="ChEBI" id="CHEBI:58307"/>
        <dbReference type="EC" id="1.5.5.1"/>
    </reaction>
</comment>
<dbReference type="Pfam" id="PF05187">
    <property type="entry name" value="Fer4_ETF_QO"/>
    <property type="match status" value="1"/>
</dbReference>
<accession>A0ABT2ANW7</accession>
<evidence type="ECO:0000256" key="4">
    <source>
        <dbReference type="ARBA" id="ARBA00022723"/>
    </source>
</evidence>
<evidence type="ECO:0000313" key="15">
    <source>
        <dbReference type="Proteomes" id="UP001206572"/>
    </source>
</evidence>
<dbReference type="Pfam" id="PF13450">
    <property type="entry name" value="NAD_binding_8"/>
    <property type="match status" value="1"/>
</dbReference>
<keyword evidence="5 11" id="KW-0274">FAD</keyword>
<feature type="domain" description="ETF-QO/FixC ubiquinone-binding" evidence="13">
    <location>
        <begin position="222"/>
        <end position="315"/>
    </location>
</feature>
<keyword evidence="9 11" id="KW-0411">Iron-sulfur</keyword>
<dbReference type="InterPro" id="IPR049398">
    <property type="entry name" value="ETF-QO/FixC_UQ-bd"/>
</dbReference>
<comment type="cofactor">
    <cofactor evidence="11">
        <name>[4Fe-4S] cluster</name>
        <dbReference type="ChEBI" id="CHEBI:49883"/>
    </cofactor>
    <text evidence="11">Binds 1 [4Fe-4S] cluster.</text>
</comment>
<dbReference type="PANTHER" id="PTHR10617">
    <property type="entry name" value="ELECTRON TRANSFER FLAVOPROTEIN-UBIQUINONE OXIDOREDUCTASE"/>
    <property type="match status" value="1"/>
</dbReference>
<keyword evidence="8 11" id="KW-0408">Iron</keyword>
<dbReference type="SUPFAM" id="SSF54862">
    <property type="entry name" value="4Fe-4S ferredoxins"/>
    <property type="match status" value="1"/>
</dbReference>
<evidence type="ECO:0000256" key="3">
    <source>
        <dbReference type="ARBA" id="ARBA00022630"/>
    </source>
</evidence>
<dbReference type="EMBL" id="JANUHA010000011">
    <property type="protein sequence ID" value="MCS0597939.1"/>
    <property type="molecule type" value="Genomic_DNA"/>
</dbReference>
<dbReference type="Gene3D" id="3.30.70.20">
    <property type="match status" value="1"/>
</dbReference>